<organism evidence="1 2">
    <name type="scientific">Xenopus laevis</name>
    <name type="common">African clawed frog</name>
    <dbReference type="NCBI Taxonomy" id="8355"/>
    <lineage>
        <taxon>Eukaryota</taxon>
        <taxon>Metazoa</taxon>
        <taxon>Chordata</taxon>
        <taxon>Craniata</taxon>
        <taxon>Vertebrata</taxon>
        <taxon>Euteleostomi</taxon>
        <taxon>Amphibia</taxon>
        <taxon>Batrachia</taxon>
        <taxon>Anura</taxon>
        <taxon>Pipoidea</taxon>
        <taxon>Pipidae</taxon>
        <taxon>Xenopodinae</taxon>
        <taxon>Xenopus</taxon>
        <taxon>Xenopus</taxon>
    </lineage>
</organism>
<dbReference type="Proteomes" id="UP000694892">
    <property type="component" value="Chromosome 7S"/>
</dbReference>
<accession>A0A974CD79</accession>
<protein>
    <submittedName>
        <fullName evidence="1">Uncharacterized protein</fullName>
    </submittedName>
</protein>
<proteinExistence type="predicted"/>
<name>A0A974CD79_XENLA</name>
<reference evidence="2" key="1">
    <citation type="journal article" date="2016" name="Nature">
        <title>Genome evolution in the allotetraploid frog Xenopus laevis.</title>
        <authorList>
            <person name="Session A.M."/>
            <person name="Uno Y."/>
            <person name="Kwon T."/>
            <person name="Chapman J.A."/>
            <person name="Toyoda A."/>
            <person name="Takahashi S."/>
            <person name="Fukui A."/>
            <person name="Hikosaka A."/>
            <person name="Suzuki A."/>
            <person name="Kondo M."/>
            <person name="van Heeringen S.J."/>
            <person name="Quigley I."/>
            <person name="Heinz S."/>
            <person name="Ogino H."/>
            <person name="Ochi H."/>
            <person name="Hellsten U."/>
            <person name="Lyons J.B."/>
            <person name="Simakov O."/>
            <person name="Putnam N."/>
            <person name="Stites J."/>
            <person name="Kuroki Y."/>
            <person name="Tanaka T."/>
            <person name="Michiue T."/>
            <person name="Watanabe M."/>
            <person name="Bogdanovic O."/>
            <person name="Lister R."/>
            <person name="Georgiou G."/>
            <person name="Paranjpe S.S."/>
            <person name="van Kruijsbergen I."/>
            <person name="Shu S."/>
            <person name="Carlson J."/>
            <person name="Kinoshita T."/>
            <person name="Ohta Y."/>
            <person name="Mawaribuchi S."/>
            <person name="Jenkins J."/>
            <person name="Grimwood J."/>
            <person name="Schmutz J."/>
            <person name="Mitros T."/>
            <person name="Mozaffari S.V."/>
            <person name="Suzuki Y."/>
            <person name="Haramoto Y."/>
            <person name="Yamamoto T.S."/>
            <person name="Takagi C."/>
            <person name="Heald R."/>
            <person name="Miller K."/>
            <person name="Haudenschild C."/>
            <person name="Kitzman J."/>
            <person name="Nakayama T."/>
            <person name="Izutsu Y."/>
            <person name="Robert J."/>
            <person name="Fortriede J."/>
            <person name="Burns K."/>
            <person name="Lotay V."/>
            <person name="Karimi K."/>
            <person name="Yasuoka Y."/>
            <person name="Dichmann D.S."/>
            <person name="Flajnik M.F."/>
            <person name="Houston D.W."/>
            <person name="Shendure J."/>
            <person name="DuPasquier L."/>
            <person name="Vize P.D."/>
            <person name="Zorn A.M."/>
            <person name="Ito M."/>
            <person name="Marcotte E.M."/>
            <person name="Wallingford J.B."/>
            <person name="Ito Y."/>
            <person name="Asashima M."/>
            <person name="Ueno N."/>
            <person name="Matsuda Y."/>
            <person name="Veenstra G.J."/>
            <person name="Fujiyama A."/>
            <person name="Harland R.M."/>
            <person name="Taira M."/>
            <person name="Rokhsar D.S."/>
        </authorList>
    </citation>
    <scope>NUCLEOTIDE SEQUENCE [LARGE SCALE GENOMIC DNA]</scope>
    <source>
        <strain evidence="2">J</strain>
    </source>
</reference>
<evidence type="ECO:0000313" key="2">
    <source>
        <dbReference type="Proteomes" id="UP000694892"/>
    </source>
</evidence>
<gene>
    <name evidence="1" type="ORF">XELAEV_18037647mg</name>
</gene>
<evidence type="ECO:0000313" key="1">
    <source>
        <dbReference type="EMBL" id="OCT70722.1"/>
    </source>
</evidence>
<dbReference type="AlphaFoldDB" id="A0A974CD79"/>
<sequence length="199" mass="22827">MASVWQNQPKYTGDKGCRQTVSAAYWLIMCEAIRPGFPNRCLAESQADLDRTDIRSSEGSSVREDHNVTVLDYSAALGPSVYPIWISTENKVQHIRPLTGDEKKVLNKGLKFAPNSGPNRFETYIDLHKAMGDSLVQTTEATVKRFIRHNKSNFFPKESQGEYLQIFHKIVVQEDFNMILERSNKIRNNLNRKEREALH</sequence>
<dbReference type="EMBL" id="CM004479">
    <property type="protein sequence ID" value="OCT70722.1"/>
    <property type="molecule type" value="Genomic_DNA"/>
</dbReference>